<dbReference type="PANTHER" id="PTHR12558:SF13">
    <property type="entry name" value="CELL DIVISION CYCLE PROTEIN 27 HOMOLOG"/>
    <property type="match status" value="1"/>
</dbReference>
<gene>
    <name evidence="3" type="ORF">SAMN05192573_101414</name>
</gene>
<accession>A0A1G7P0Q6</accession>
<dbReference type="Gene3D" id="1.25.40.10">
    <property type="entry name" value="Tetratricopeptide repeat domain"/>
    <property type="match status" value="2"/>
</dbReference>
<keyword evidence="1" id="KW-0802">TPR repeat</keyword>
<dbReference type="STRING" id="551996.SAMN05192573_101414"/>
<dbReference type="PANTHER" id="PTHR12558">
    <property type="entry name" value="CELL DIVISION CYCLE 16,23,27"/>
    <property type="match status" value="1"/>
</dbReference>
<feature type="chain" id="PRO_5011660780" evidence="2">
    <location>
        <begin position="20"/>
        <end position="380"/>
    </location>
</feature>
<dbReference type="EMBL" id="FNCG01000001">
    <property type="protein sequence ID" value="SDF79823.1"/>
    <property type="molecule type" value="Genomic_DNA"/>
</dbReference>
<dbReference type="SUPFAM" id="SSF48452">
    <property type="entry name" value="TPR-like"/>
    <property type="match status" value="2"/>
</dbReference>
<organism evidence="3 4">
    <name type="scientific">Mucilaginibacter gossypii</name>
    <dbReference type="NCBI Taxonomy" id="551996"/>
    <lineage>
        <taxon>Bacteria</taxon>
        <taxon>Pseudomonadati</taxon>
        <taxon>Bacteroidota</taxon>
        <taxon>Sphingobacteriia</taxon>
        <taxon>Sphingobacteriales</taxon>
        <taxon>Sphingobacteriaceae</taxon>
        <taxon>Mucilaginibacter</taxon>
    </lineage>
</organism>
<keyword evidence="2" id="KW-0732">Signal</keyword>
<sequence>MKNLFITLFLILSVLQLHAQQTVNDSLLLDYYQNQRFADAADYLKKIYHEPVIDVKVLAKLAYTSKMASRLPDAENYYQRIYATDTTSLINLYNMSEIIKRRGNNKKAIVYVKKILLKDTTNFDVYKQLADLSQNLGDIEGSIVYLQKANKINPLNPDVAYDLSSFFINLKLYGNAENIIDKALVADTANLLLLKGKAQASYALKRYPVTIAITKKLIDAGEQAGSIVSMLATSYYMTGNYPDCIKTFKTLEDGNTGTEASYYYTAMSYKALHNDSKAITYLDKAIEEAISTGVSSYYNEKGDSYDRLHQLKNAVQAYQKSLLYKPDPITYYALATLYDTELKNKATAIKYYKKYLASKPKETQKTYIAYSRERIKSLGI</sequence>
<name>A0A1G7P0Q6_9SPHI</name>
<dbReference type="AlphaFoldDB" id="A0A1G7P0Q6"/>
<keyword evidence="4" id="KW-1185">Reference proteome</keyword>
<dbReference type="InterPro" id="IPR019734">
    <property type="entry name" value="TPR_rpt"/>
</dbReference>
<protein>
    <submittedName>
        <fullName evidence="3">Tetratricopeptide repeat-containing protein</fullName>
    </submittedName>
</protein>
<evidence type="ECO:0000256" key="2">
    <source>
        <dbReference type="SAM" id="SignalP"/>
    </source>
</evidence>
<dbReference type="InterPro" id="IPR011990">
    <property type="entry name" value="TPR-like_helical_dom_sf"/>
</dbReference>
<dbReference type="RefSeq" id="WP_091162642.1">
    <property type="nucleotide sequence ID" value="NZ_FNCG01000001.1"/>
</dbReference>
<dbReference type="PROSITE" id="PS50005">
    <property type="entry name" value="TPR"/>
    <property type="match status" value="1"/>
</dbReference>
<dbReference type="Pfam" id="PF13181">
    <property type="entry name" value="TPR_8"/>
    <property type="match status" value="3"/>
</dbReference>
<proteinExistence type="predicted"/>
<feature type="signal peptide" evidence="2">
    <location>
        <begin position="1"/>
        <end position="19"/>
    </location>
</feature>
<feature type="repeat" description="TPR" evidence="1">
    <location>
        <begin position="295"/>
        <end position="328"/>
    </location>
</feature>
<evidence type="ECO:0000313" key="3">
    <source>
        <dbReference type="EMBL" id="SDF79823.1"/>
    </source>
</evidence>
<evidence type="ECO:0000256" key="1">
    <source>
        <dbReference type="PROSITE-ProRule" id="PRU00339"/>
    </source>
</evidence>
<evidence type="ECO:0000313" key="4">
    <source>
        <dbReference type="Proteomes" id="UP000199705"/>
    </source>
</evidence>
<dbReference type="SMART" id="SM00028">
    <property type="entry name" value="TPR"/>
    <property type="match status" value="4"/>
</dbReference>
<dbReference type="Proteomes" id="UP000199705">
    <property type="component" value="Unassembled WGS sequence"/>
</dbReference>
<reference evidence="4" key="1">
    <citation type="submission" date="2016-10" db="EMBL/GenBank/DDBJ databases">
        <authorList>
            <person name="Varghese N."/>
            <person name="Submissions S."/>
        </authorList>
    </citation>
    <scope>NUCLEOTIDE SEQUENCE [LARGE SCALE GENOMIC DNA]</scope>
    <source>
        <strain evidence="4">Gh-67</strain>
    </source>
</reference>